<dbReference type="PROSITE" id="PS51186">
    <property type="entry name" value="GNAT"/>
    <property type="match status" value="1"/>
</dbReference>
<dbReference type="InterPro" id="IPR016181">
    <property type="entry name" value="Acyl_CoA_acyltransferase"/>
</dbReference>
<evidence type="ECO:0000259" key="1">
    <source>
        <dbReference type="PROSITE" id="PS51186"/>
    </source>
</evidence>
<organism evidence="2 3">
    <name type="scientific">Alistipes ihumii AP11</name>
    <dbReference type="NCBI Taxonomy" id="1211813"/>
    <lineage>
        <taxon>Bacteria</taxon>
        <taxon>Pseudomonadati</taxon>
        <taxon>Bacteroidota</taxon>
        <taxon>Bacteroidia</taxon>
        <taxon>Bacteroidales</taxon>
        <taxon>Rikenellaceae</taxon>
        <taxon>Alistipes</taxon>
    </lineage>
</organism>
<proteinExistence type="predicted"/>
<dbReference type="RefSeq" id="WP_019245199.1">
    <property type="nucleotide sequence ID" value="NZ_CAPH01000006.1"/>
</dbReference>
<name>A0ABY5UZM0_9BACT</name>
<gene>
    <name evidence="2" type="ORF">NQ491_01115</name>
</gene>
<dbReference type="Proteomes" id="UP001059295">
    <property type="component" value="Chromosome"/>
</dbReference>
<reference evidence="2" key="1">
    <citation type="journal article" date="2022" name="Cell">
        <title>Design, construction, and in vivo augmentation of a complex gut microbiome.</title>
        <authorList>
            <person name="Cheng A.G."/>
            <person name="Ho P.Y."/>
            <person name="Aranda-Diaz A."/>
            <person name="Jain S."/>
            <person name="Yu F.B."/>
            <person name="Meng X."/>
            <person name="Wang M."/>
            <person name="Iakiviak M."/>
            <person name="Nagashima K."/>
            <person name="Zhao A."/>
            <person name="Murugkar P."/>
            <person name="Patil A."/>
            <person name="Atabakhsh K."/>
            <person name="Weakley A."/>
            <person name="Yan J."/>
            <person name="Brumbaugh A.R."/>
            <person name="Higginbottom S."/>
            <person name="Dimas A."/>
            <person name="Shiver A.L."/>
            <person name="Deutschbauer A."/>
            <person name="Neff N."/>
            <person name="Sonnenburg J.L."/>
            <person name="Huang K.C."/>
            <person name="Fischbach M.A."/>
        </authorList>
    </citation>
    <scope>NUCLEOTIDE SEQUENCE</scope>
    <source>
        <strain evidence="2">AP11</strain>
    </source>
</reference>
<sequence>MEPIRIETTEHPLFAQIWKLYNDSFPRVERRTLEHQRTALRSELYSLLAYTDEGKLVGLVGYWEFDSYVYIEHLCIDPSLRSGGYGSRIMKHLCGSTDKTVILEIEPVVDEPTTRRLRFYEKLGFRTNPYRHTQHLYHEDDPRGFMLTVLSYPGTITQPQYDRFDRDLRSIVMKRD</sequence>
<dbReference type="CDD" id="cd04301">
    <property type="entry name" value="NAT_SF"/>
    <property type="match status" value="1"/>
</dbReference>
<protein>
    <submittedName>
        <fullName evidence="2">GNAT family N-acetyltransferase</fullName>
    </submittedName>
</protein>
<dbReference type="GeneID" id="82890291"/>
<dbReference type="Gene3D" id="3.40.630.30">
    <property type="match status" value="1"/>
</dbReference>
<feature type="domain" description="N-acetyltransferase" evidence="1">
    <location>
        <begin position="4"/>
        <end position="143"/>
    </location>
</feature>
<dbReference type="Pfam" id="PF00583">
    <property type="entry name" value="Acetyltransf_1"/>
    <property type="match status" value="1"/>
</dbReference>
<accession>A0ABY5UZM0</accession>
<dbReference type="InterPro" id="IPR000182">
    <property type="entry name" value="GNAT_dom"/>
</dbReference>
<evidence type="ECO:0000313" key="2">
    <source>
        <dbReference type="EMBL" id="UWN57405.1"/>
    </source>
</evidence>
<evidence type="ECO:0000313" key="3">
    <source>
        <dbReference type="Proteomes" id="UP001059295"/>
    </source>
</evidence>
<dbReference type="SUPFAM" id="SSF55729">
    <property type="entry name" value="Acyl-CoA N-acyltransferases (Nat)"/>
    <property type="match status" value="1"/>
</dbReference>
<dbReference type="EMBL" id="CP102294">
    <property type="protein sequence ID" value="UWN57405.1"/>
    <property type="molecule type" value="Genomic_DNA"/>
</dbReference>
<keyword evidence="3" id="KW-1185">Reference proteome</keyword>